<comment type="caution">
    <text evidence="1">The sequence shown here is derived from an EMBL/GenBank/DDBJ whole genome shotgun (WGS) entry which is preliminary data.</text>
</comment>
<organism evidence="1 2">
    <name type="scientific">Pyropia yezoensis</name>
    <name type="common">Susabi-nori</name>
    <name type="synonym">Porphyra yezoensis</name>
    <dbReference type="NCBI Taxonomy" id="2788"/>
    <lineage>
        <taxon>Eukaryota</taxon>
        <taxon>Rhodophyta</taxon>
        <taxon>Bangiophyceae</taxon>
        <taxon>Bangiales</taxon>
        <taxon>Bangiaceae</taxon>
        <taxon>Pyropia</taxon>
    </lineage>
</organism>
<accession>A0ACC3BRF2</accession>
<evidence type="ECO:0000313" key="2">
    <source>
        <dbReference type="Proteomes" id="UP000798662"/>
    </source>
</evidence>
<keyword evidence="2" id="KW-1185">Reference proteome</keyword>
<gene>
    <name evidence="1" type="ORF">I4F81_003153</name>
</gene>
<dbReference type="EMBL" id="CM020618">
    <property type="protein sequence ID" value="KAK1860565.1"/>
    <property type="molecule type" value="Genomic_DNA"/>
</dbReference>
<protein>
    <submittedName>
        <fullName evidence="1">Uncharacterized protein</fullName>
    </submittedName>
</protein>
<evidence type="ECO:0000313" key="1">
    <source>
        <dbReference type="EMBL" id="KAK1860565.1"/>
    </source>
</evidence>
<sequence length="1947" mass="189758">MGRKKGAGGGGDGWKQSASSAGAAERLAAGLTPASAFAAAAARRGAAAGAGRDAAGGGTGGCGGGGVGGGGGGTLGGATADAGGGGDGWGALRGFGAALAAYLPDVGGAERSEWDGEALRLLRGCFKKDATTRAKALGDLVAHLEALLSERGAAAAGKAGADPATTRNAAAAGGAADSGATATGASSGSGPKKATPRRGAASAAATAAPAAPFVAAWEAVYPRLAAPVTEPSPPVRAAAHRLTGGVVSALRNGVSSRTLRALVPLLLAGTGDGSGEVAAAATAATEGAFGGMSAARRCQLAGLLVPPAADARARLPDSLVRVVVELAVALVTSSLRPPPATRPLPPGGTAAAVAVTVAGGAAAGDAPPSVGEGAAAADVGDRAVACVPKDSSAGPAGPAGGHADADDDGDGGGGGAAYARECAHLARLALGAFRLGCGAAAWDLVLTLLKEHPAAAFAGEGWEDGATGAAAGGAAHRGGDGSVDDDGGDGGGADGPPTPARVRLGALVEASVGAAGTGFSGLRAMLPLLSLLPDVWAPPAGAVPGVGPRWAAAPVALLVLDRLRAAAGASRDAQVPYFECLAFSMVSVAEATTFDYAQVVTTNGELLPLVVAVIDAVGGDLAALALPVGSPGGGSAADGGATPPPAGVDYEATPWASCLVTLSVSVFARCVVSNDTAQSVTPAAAALDAVFDGALARAVALAATDDAAAGERAGRSIAALVLVAGSSDAGGGVVSLSPAARSYVQRVLGAITGTTVGAAGGGGGGGGGGGRAAAGVAAAARTLISELGPATLFSDGATDVASRAASFVAAYAVAEAPILGSLDGHGGKGAAAFDVASDATTAAVAAWRDAAEAAATRGGGAAAGGASSPLAATYSGHPDLLAAAVAIASCAAAAGCVSDVAPLVLSAVAAYTAASGGGGGGAAGAGADADADADADAAARTRLAALRVLSAAFPTGADAAAPFEAAPSAAAAGGAAAGDGSGTAAVVPAWAQNALARVVEAARRRSGALFGPPPPPATAEPAAAALLAAERAATLGGLYAPAARYGGRALLREDWRAFAETAVGVCAAAAAAAGPAEGGVAASAVGARAAGAGAPARVRLPFRWSGGGAVPSAAAAAAAAASSVASPPGPPPDTAVVVAAVVLAREVLRTSGGLEVVAAPALSAAAGFAALAVLRRVADCNPSVSVGEPAAGAAAAGPPPDPTAADGGAAAVVAAAAAGGPPSPLAPSAATAATAGWWWLDTDPAAVAAHAVTALAEATGTAASQRAAWPSVSVPAAFAISGLLHSGVPADAAAAYRVMTLAGGAAAAAAAAAAGPAWAAAAASVEEAEAEHDALAGLVPPALAAKLVWSDAGAGDGALEAGFFASWAAFVQLASGEADGEVGGAAARAAVGGAAAATSGAAAAPPPAPTGGSSSSLSYAPAVTGPGADRYPLALPVRLLLPPSKRRQGVGKGMPGSMAFVTVALRLPSSQRVSCLSRSGISVRRPVQTRAAPRCYWRPPPRLDGEVDPVAHLQDARVIQEDIETKRDAAHAAVEAVWEYAKLAPADKALSVVAKAGVLQLQLLRAEATCSDRGFDLMSAMDAELDFVSSEVQRLSAVSVFSAIQTSCASLVIRAAAQSAVVATRSQTTTALLKLYANMQRNEASFGVLASFITPTVYGDLLLLKAANEKGVPRLRLCVQQMVAWTNANTKDRLSSRHKRQVQQIVKEFNMLLLAVKKQPGAFPEQLQMEAFAWRDRAVLRVLLDAVVTDPDNFHVCSMINNKKMAQELLSKVRDTGIAAQGGQVGMQFNIEYTMAEDGFRELAEVVKKLKQVTGIQGFPEKRNKEAHDRPTVQSLRHVLATTHVPPTCATSVIEPVLQLENARGALEDETPSVPEEVPLLPLPDLGVLRSKISADVSAYVKAVHDNVQLMEHVADKRSKHVTAKKILVAKFVEVETKALEIVPKSP</sequence>
<reference evidence="1" key="1">
    <citation type="submission" date="2019-11" db="EMBL/GenBank/DDBJ databases">
        <title>Nori genome reveals adaptations in red seaweeds to the harsh intertidal environment.</title>
        <authorList>
            <person name="Wang D."/>
            <person name="Mao Y."/>
        </authorList>
    </citation>
    <scope>NUCLEOTIDE SEQUENCE</scope>
    <source>
        <tissue evidence="1">Gametophyte</tissue>
    </source>
</reference>
<proteinExistence type="predicted"/>
<name>A0ACC3BRF2_PYRYE</name>
<dbReference type="Proteomes" id="UP000798662">
    <property type="component" value="Chromosome 1"/>
</dbReference>